<dbReference type="EMBL" id="FOLE01000009">
    <property type="protein sequence ID" value="SFC75726.1"/>
    <property type="molecule type" value="Genomic_DNA"/>
</dbReference>
<dbReference type="SUPFAM" id="SSF52467">
    <property type="entry name" value="DHS-like NAD/FAD-binding domain"/>
    <property type="match status" value="1"/>
</dbReference>
<name>A0A1I1LRY3_9BACT</name>
<dbReference type="InterPro" id="IPR029035">
    <property type="entry name" value="DHS-like_NAD/FAD-binding_dom"/>
</dbReference>
<dbReference type="RefSeq" id="WP_091514622.1">
    <property type="nucleotide sequence ID" value="NZ_FOLE01000009.1"/>
</dbReference>
<dbReference type="Pfam" id="PF13431">
    <property type="entry name" value="TPR_17"/>
    <property type="match status" value="1"/>
</dbReference>
<dbReference type="AlphaFoldDB" id="A0A1I1LRY3"/>
<dbReference type="PANTHER" id="PTHR26312">
    <property type="entry name" value="TETRATRICOPEPTIDE REPEAT PROTEIN 5"/>
    <property type="match status" value="1"/>
</dbReference>
<dbReference type="Gene3D" id="1.25.40.10">
    <property type="entry name" value="Tetratricopeptide repeat domain"/>
    <property type="match status" value="1"/>
</dbReference>
<dbReference type="PANTHER" id="PTHR26312:SF222">
    <property type="entry name" value="EXPRESSED PROTEIN"/>
    <property type="match status" value="1"/>
</dbReference>
<dbReference type="GO" id="GO:0006396">
    <property type="term" value="P:RNA processing"/>
    <property type="evidence" value="ECO:0007669"/>
    <property type="project" value="InterPro"/>
</dbReference>
<dbReference type="Gene3D" id="3.40.50.1220">
    <property type="entry name" value="TPP-binding domain"/>
    <property type="match status" value="1"/>
</dbReference>
<dbReference type="STRING" id="927664.SAMN05421780_109102"/>
<feature type="coiled-coil region" evidence="1">
    <location>
        <begin position="291"/>
        <end position="318"/>
    </location>
</feature>
<keyword evidence="3" id="KW-1185">Reference proteome</keyword>
<dbReference type="Proteomes" id="UP000199514">
    <property type="component" value="Unassembled WGS sequence"/>
</dbReference>
<dbReference type="InterPro" id="IPR003107">
    <property type="entry name" value="HAT"/>
</dbReference>
<evidence type="ECO:0000313" key="2">
    <source>
        <dbReference type="EMBL" id="SFC75726.1"/>
    </source>
</evidence>
<dbReference type="OrthoDB" id="1688888at2"/>
<dbReference type="Pfam" id="PF13289">
    <property type="entry name" value="SIR2_2"/>
    <property type="match status" value="1"/>
</dbReference>
<reference evidence="2 3" key="1">
    <citation type="submission" date="2016-10" db="EMBL/GenBank/DDBJ databases">
        <authorList>
            <person name="de Groot N.N."/>
        </authorList>
    </citation>
    <scope>NUCLEOTIDE SEQUENCE [LARGE SCALE GENOMIC DNA]</scope>
    <source>
        <strain evidence="2 3">DSM 6793</strain>
    </source>
</reference>
<dbReference type="SMART" id="SM00386">
    <property type="entry name" value="HAT"/>
    <property type="match status" value="3"/>
</dbReference>
<keyword evidence="1" id="KW-0175">Coiled coil</keyword>
<evidence type="ECO:0000313" key="3">
    <source>
        <dbReference type="Proteomes" id="UP000199514"/>
    </source>
</evidence>
<sequence>MAEPKEVRKQDIPQPKEISHKEFVRHFQSCTEKKFGRFCFITGAGTSFTSKIPTGATLAKRWLTEIYDENWKKQKGITDDNAPTHYSAIYEKRFEIDPKEGAATLEELMADKEPSVGYSILAQILSKTPHRLVITTNFDSLIEDALFIYTDAKPLVLGHYALANYVNIFSKRPIIAKIHQDLLFDPKNNPEDTSQLDENWEHSLTKVLENYTPIVIGYGGNDGSLMDFLRNQKQPKGMFWLYREADGKPRQEILDLVASYSGSIVPINGFDEIMFALNETLGFPLLNNVIEEKAEKRANAYKKQVDELRKNADTETKEAIITAAKQQPEDWWSWQLQINEEKDPDKQNEMYLEGINLFPNSTGLINNYAVFLYITYQDYDNAKEYYLKALAQEPNNASFYSNYAIFLNTIHQDYDKAENLYNKALIQKPNDAGFLNNYALFLLDIRKDYDKADEYFLKGIIIDPDDANIFGNYAKNKIVQGLYPEAQELIYKAFELNNNEENSILLELWFYRYAIFWEQDLAQAAQAIQQLLDKGIRLPYFNLEVVCQRAQELKHPDMAQVLAFQQAINTPPPIK</sequence>
<protein>
    <submittedName>
        <fullName evidence="2">Tetratricopeptide repeat-containing protein</fullName>
    </submittedName>
</protein>
<proteinExistence type="predicted"/>
<evidence type="ECO:0000256" key="1">
    <source>
        <dbReference type="SAM" id="Coils"/>
    </source>
</evidence>
<dbReference type="SUPFAM" id="SSF81901">
    <property type="entry name" value="HCP-like"/>
    <property type="match status" value="1"/>
</dbReference>
<accession>A0A1I1LRY3</accession>
<organism evidence="2 3">
    <name type="scientific">Flexibacter flexilis DSM 6793</name>
    <dbReference type="NCBI Taxonomy" id="927664"/>
    <lineage>
        <taxon>Bacteria</taxon>
        <taxon>Pseudomonadati</taxon>
        <taxon>Bacteroidota</taxon>
        <taxon>Cytophagia</taxon>
        <taxon>Cytophagales</taxon>
        <taxon>Flexibacteraceae</taxon>
        <taxon>Flexibacter</taxon>
    </lineage>
</organism>
<gene>
    <name evidence="2" type="ORF">SAMN05421780_109102</name>
</gene>
<dbReference type="InterPro" id="IPR011990">
    <property type="entry name" value="TPR-like_helical_dom_sf"/>
</dbReference>